<keyword evidence="6 7" id="KW-0472">Membrane</keyword>
<name>A0ABU1YWF0_ROSSA</name>
<accession>A0ABU1YWF0</accession>
<keyword evidence="5 7" id="KW-1133">Transmembrane helix</keyword>
<evidence type="ECO:0000256" key="5">
    <source>
        <dbReference type="ARBA" id="ARBA00022989"/>
    </source>
</evidence>
<organism evidence="8 9">
    <name type="scientific">Roseateles saccharophilus</name>
    <name type="common">Pseudomonas saccharophila</name>
    <dbReference type="NCBI Taxonomy" id="304"/>
    <lineage>
        <taxon>Bacteria</taxon>
        <taxon>Pseudomonadati</taxon>
        <taxon>Pseudomonadota</taxon>
        <taxon>Betaproteobacteria</taxon>
        <taxon>Burkholderiales</taxon>
        <taxon>Sphaerotilaceae</taxon>
        <taxon>Roseateles</taxon>
    </lineage>
</organism>
<reference evidence="8 9" key="1">
    <citation type="submission" date="2023-07" db="EMBL/GenBank/DDBJ databases">
        <title>Sorghum-associated microbial communities from plants grown in Nebraska, USA.</title>
        <authorList>
            <person name="Schachtman D."/>
        </authorList>
    </citation>
    <scope>NUCLEOTIDE SEQUENCE [LARGE SCALE GENOMIC DNA]</scope>
    <source>
        <strain evidence="8 9">BE314</strain>
    </source>
</reference>
<keyword evidence="9" id="KW-1185">Reference proteome</keyword>
<evidence type="ECO:0000256" key="3">
    <source>
        <dbReference type="ARBA" id="ARBA00022475"/>
    </source>
</evidence>
<dbReference type="Proteomes" id="UP001180453">
    <property type="component" value="Unassembled WGS sequence"/>
</dbReference>
<evidence type="ECO:0000256" key="1">
    <source>
        <dbReference type="ARBA" id="ARBA00004651"/>
    </source>
</evidence>
<dbReference type="InterPro" id="IPR032808">
    <property type="entry name" value="DoxX"/>
</dbReference>
<keyword evidence="3" id="KW-1003">Cell membrane</keyword>
<comment type="caution">
    <text evidence="8">The sequence shown here is derived from an EMBL/GenBank/DDBJ whole genome shotgun (WGS) entry which is preliminary data.</text>
</comment>
<dbReference type="EMBL" id="JAVDXU010000012">
    <property type="protein sequence ID" value="MDR7273211.1"/>
    <property type="molecule type" value="Genomic_DNA"/>
</dbReference>
<evidence type="ECO:0000313" key="9">
    <source>
        <dbReference type="Proteomes" id="UP001180453"/>
    </source>
</evidence>
<feature type="transmembrane region" description="Helical" evidence="7">
    <location>
        <begin position="61"/>
        <end position="83"/>
    </location>
</feature>
<dbReference type="PANTHER" id="PTHR33452:SF1">
    <property type="entry name" value="INNER MEMBRANE PROTEIN YPHA-RELATED"/>
    <property type="match status" value="1"/>
</dbReference>
<feature type="transmembrane region" description="Helical" evidence="7">
    <location>
        <begin position="20"/>
        <end position="41"/>
    </location>
</feature>
<feature type="transmembrane region" description="Helical" evidence="7">
    <location>
        <begin position="90"/>
        <end position="111"/>
    </location>
</feature>
<feature type="transmembrane region" description="Helical" evidence="7">
    <location>
        <begin position="117"/>
        <end position="138"/>
    </location>
</feature>
<proteinExistence type="inferred from homology"/>
<sequence>MTRWQLVIKHVIGSKPVLPLSLVTLVARAAIVTVFASSASAHLADWNTTLFLFEDEYHLPLLPPAVAALLGVGVELVGSALLAIGLWTRLAAFALLMVVTVIQLLVYPAAWPEHLQWATPLVLVVSLGGGRISLDALLERRLATIWSARPNP</sequence>
<comment type="similarity">
    <text evidence="2">Belongs to the DoxX family.</text>
</comment>
<evidence type="ECO:0000256" key="7">
    <source>
        <dbReference type="SAM" id="Phobius"/>
    </source>
</evidence>
<evidence type="ECO:0000256" key="2">
    <source>
        <dbReference type="ARBA" id="ARBA00006679"/>
    </source>
</evidence>
<evidence type="ECO:0000256" key="6">
    <source>
        <dbReference type="ARBA" id="ARBA00023136"/>
    </source>
</evidence>
<evidence type="ECO:0000313" key="8">
    <source>
        <dbReference type="EMBL" id="MDR7273211.1"/>
    </source>
</evidence>
<keyword evidence="4 7" id="KW-0812">Transmembrane</keyword>
<dbReference type="Pfam" id="PF07681">
    <property type="entry name" value="DoxX"/>
    <property type="match status" value="1"/>
</dbReference>
<dbReference type="PANTHER" id="PTHR33452">
    <property type="entry name" value="OXIDOREDUCTASE CATD-RELATED"/>
    <property type="match status" value="1"/>
</dbReference>
<comment type="subcellular location">
    <subcellularLocation>
        <location evidence="1">Cell membrane</location>
        <topology evidence="1">Multi-pass membrane protein</topology>
    </subcellularLocation>
</comment>
<protein>
    <submittedName>
        <fullName evidence="8">Oxidoreductase</fullName>
    </submittedName>
</protein>
<gene>
    <name evidence="8" type="ORF">J2X20_005901</name>
</gene>
<evidence type="ECO:0000256" key="4">
    <source>
        <dbReference type="ARBA" id="ARBA00022692"/>
    </source>
</evidence>
<dbReference type="InterPro" id="IPR051907">
    <property type="entry name" value="DoxX-like_oxidoreductase"/>
</dbReference>
<dbReference type="RefSeq" id="WP_310273341.1">
    <property type="nucleotide sequence ID" value="NZ_JAVDXU010000012.1"/>
</dbReference>